<protein>
    <recommendedName>
        <fullName evidence="6">Deoxyribose-phosphate aldolase</fullName>
        <shortName evidence="6">DERA</shortName>
        <ecNumber evidence="6">4.1.2.4</ecNumber>
    </recommendedName>
    <alternativeName>
        <fullName evidence="6">2-deoxy-D-ribose 5-phosphate aldolase</fullName>
    </alternativeName>
    <alternativeName>
        <fullName evidence="6">Phosphodeoxyriboaldolase</fullName>
        <shortName evidence="6">Deoxyriboaldolase</shortName>
    </alternativeName>
</protein>
<evidence type="ECO:0000256" key="1">
    <source>
        <dbReference type="ARBA" id="ARBA00010936"/>
    </source>
</evidence>
<dbReference type="Proteomes" id="UP000316851">
    <property type="component" value="Unassembled WGS sequence"/>
</dbReference>
<dbReference type="NCBIfam" id="TIGR00126">
    <property type="entry name" value="deoC"/>
    <property type="match status" value="1"/>
</dbReference>
<proteinExistence type="inferred from homology"/>
<keyword evidence="8" id="KW-1185">Reference proteome</keyword>
<reference evidence="7" key="1">
    <citation type="submission" date="2019-06" db="EMBL/GenBank/DDBJ databases">
        <title>Mycoplasma neophronis type strain whole genome sequence.</title>
        <authorList>
            <person name="Spergser J."/>
        </authorList>
    </citation>
    <scope>NUCLEOTIDE SEQUENCE [LARGE SCALE GENOMIC DNA]</scope>
    <source>
        <strain evidence="7">DSM 24097</strain>
    </source>
</reference>
<gene>
    <name evidence="6 7" type="primary">deoC</name>
    <name evidence="7" type="ORF">FJR74_00995</name>
</gene>
<keyword evidence="2 6" id="KW-0963">Cytoplasm</keyword>
<dbReference type="Gene3D" id="3.20.20.70">
    <property type="entry name" value="Aldolase class I"/>
    <property type="match status" value="1"/>
</dbReference>
<feature type="active site" description="Proton donor/acceptor" evidence="6">
    <location>
        <position position="91"/>
    </location>
</feature>
<comment type="caution">
    <text evidence="7">The sequence shown here is derived from an EMBL/GenBank/DDBJ whole genome shotgun (WGS) entry which is preliminary data.</text>
</comment>
<dbReference type="SUPFAM" id="SSF51569">
    <property type="entry name" value="Aldolase"/>
    <property type="match status" value="1"/>
</dbReference>
<dbReference type="SMART" id="SM01133">
    <property type="entry name" value="DeoC"/>
    <property type="match status" value="1"/>
</dbReference>
<evidence type="ECO:0000256" key="4">
    <source>
        <dbReference type="ARBA" id="ARBA00023270"/>
    </source>
</evidence>
<evidence type="ECO:0000256" key="5">
    <source>
        <dbReference type="ARBA" id="ARBA00048791"/>
    </source>
</evidence>
<evidence type="ECO:0000313" key="8">
    <source>
        <dbReference type="Proteomes" id="UP000316851"/>
    </source>
</evidence>
<sequence length="229" mass="25306">MELKINKYIDHTNLAPSATHKDIDKLIDEAKKYDFKSVCIAPSYIKYAKEALKNTDVLVCTVIGFPLGYNATSVKVYETKIALEHGADEIDMVINVGRFKDKQYEYVLNEIKAIKEVCGHKVLKVIVETALLTNDEIAKITEIVMQSGADFIKTSTGFSYRGASFEDVKIMKSVSGDKLLIKASGGIKSYEDALEMIKLGANRLGTSKSVIIMEESEGKDVKDSSPSAY</sequence>
<feature type="active site" description="Proton donor/acceptor" evidence="6">
    <location>
        <position position="182"/>
    </location>
</feature>
<keyword evidence="3 6" id="KW-0456">Lyase</keyword>
<dbReference type="InterPro" id="IPR011343">
    <property type="entry name" value="DeoC"/>
</dbReference>
<accession>A0ABY2Z0C8</accession>
<dbReference type="HAMAP" id="MF_00114">
    <property type="entry name" value="DeoC_type1"/>
    <property type="match status" value="1"/>
</dbReference>
<dbReference type="PIRSF" id="PIRSF001357">
    <property type="entry name" value="DeoC"/>
    <property type="match status" value="1"/>
</dbReference>
<comment type="catalytic activity">
    <reaction evidence="5 6">
        <text>2-deoxy-D-ribose 5-phosphate = D-glyceraldehyde 3-phosphate + acetaldehyde</text>
        <dbReference type="Rhea" id="RHEA:12821"/>
        <dbReference type="ChEBI" id="CHEBI:15343"/>
        <dbReference type="ChEBI" id="CHEBI:59776"/>
        <dbReference type="ChEBI" id="CHEBI:62877"/>
        <dbReference type="EC" id="4.1.2.4"/>
    </reaction>
</comment>
<evidence type="ECO:0000256" key="6">
    <source>
        <dbReference type="HAMAP-Rule" id="MF_00114"/>
    </source>
</evidence>
<dbReference type="GO" id="GO:0004139">
    <property type="term" value="F:deoxyribose-phosphate aldolase activity"/>
    <property type="evidence" value="ECO:0007669"/>
    <property type="project" value="UniProtKB-EC"/>
</dbReference>
<keyword evidence="4 6" id="KW-0704">Schiff base</keyword>
<dbReference type="Pfam" id="PF01791">
    <property type="entry name" value="DeoC"/>
    <property type="match status" value="1"/>
</dbReference>
<dbReference type="InterPro" id="IPR013785">
    <property type="entry name" value="Aldolase_TIM"/>
</dbReference>
<feature type="active site" description="Schiff-base intermediate with acetaldehyde" evidence="6">
    <location>
        <position position="153"/>
    </location>
</feature>
<dbReference type="InterPro" id="IPR002915">
    <property type="entry name" value="DeoC/FbaB/LacD_aldolase"/>
</dbReference>
<comment type="subcellular location">
    <subcellularLocation>
        <location evidence="6">Cytoplasm</location>
    </subcellularLocation>
</comment>
<evidence type="ECO:0000313" key="7">
    <source>
        <dbReference type="EMBL" id="TPR54337.1"/>
    </source>
</evidence>
<dbReference type="PANTHER" id="PTHR10889:SF1">
    <property type="entry name" value="DEOXYRIBOSE-PHOSPHATE ALDOLASE"/>
    <property type="match status" value="1"/>
</dbReference>
<dbReference type="PANTHER" id="PTHR10889">
    <property type="entry name" value="DEOXYRIBOSE-PHOSPHATE ALDOLASE"/>
    <property type="match status" value="1"/>
</dbReference>
<organism evidence="7 8">
    <name type="scientific">Metamycoplasma neophronis</name>
    <dbReference type="NCBI Taxonomy" id="872983"/>
    <lineage>
        <taxon>Bacteria</taxon>
        <taxon>Bacillati</taxon>
        <taxon>Mycoplasmatota</taxon>
        <taxon>Mycoplasmoidales</taxon>
        <taxon>Metamycoplasmataceae</taxon>
        <taxon>Metamycoplasma</taxon>
    </lineage>
</organism>
<dbReference type="RefSeq" id="WP_140914682.1">
    <property type="nucleotide sequence ID" value="NZ_VHHP01000002.1"/>
</dbReference>
<dbReference type="CDD" id="cd00959">
    <property type="entry name" value="DeoC"/>
    <property type="match status" value="1"/>
</dbReference>
<comment type="pathway">
    <text evidence="6">Carbohydrate degradation; 2-deoxy-D-ribose 1-phosphate degradation; D-glyceraldehyde 3-phosphate and acetaldehyde from 2-deoxy-alpha-D-ribose 1-phosphate: step 2/2.</text>
</comment>
<evidence type="ECO:0000256" key="3">
    <source>
        <dbReference type="ARBA" id="ARBA00023239"/>
    </source>
</evidence>
<evidence type="ECO:0000256" key="2">
    <source>
        <dbReference type="ARBA" id="ARBA00022490"/>
    </source>
</evidence>
<name>A0ABY2Z0C8_9BACT</name>
<dbReference type="EMBL" id="VHHP01000002">
    <property type="protein sequence ID" value="TPR54337.1"/>
    <property type="molecule type" value="Genomic_DNA"/>
</dbReference>
<comment type="function">
    <text evidence="6">Catalyzes a reversible aldol reaction between acetaldehyde and D-glyceraldehyde 3-phosphate to generate 2-deoxy-D-ribose 5-phosphate.</text>
</comment>
<comment type="similarity">
    <text evidence="1 6">Belongs to the DeoC/FbaB aldolase family. DeoC type 1 subfamily.</text>
</comment>
<dbReference type="InterPro" id="IPR028581">
    <property type="entry name" value="DeoC_typeI"/>
</dbReference>
<dbReference type="EC" id="4.1.2.4" evidence="6"/>